<name>A0A7H9HNX1_9SACH</name>
<keyword evidence="3" id="KW-1185">Reference proteome</keyword>
<feature type="compositionally biased region" description="Polar residues" evidence="1">
    <location>
        <begin position="380"/>
        <end position="397"/>
    </location>
</feature>
<dbReference type="Proteomes" id="UP000510647">
    <property type="component" value="Chromosome 3"/>
</dbReference>
<dbReference type="OrthoDB" id="5351126at2759"/>
<organism evidence="2 3">
    <name type="scientific">Torulaspora globosa</name>
    <dbReference type="NCBI Taxonomy" id="48254"/>
    <lineage>
        <taxon>Eukaryota</taxon>
        <taxon>Fungi</taxon>
        <taxon>Dikarya</taxon>
        <taxon>Ascomycota</taxon>
        <taxon>Saccharomycotina</taxon>
        <taxon>Saccharomycetes</taxon>
        <taxon>Saccharomycetales</taxon>
        <taxon>Saccharomycetaceae</taxon>
        <taxon>Torulaspora</taxon>
    </lineage>
</organism>
<dbReference type="AlphaFoldDB" id="A0A7H9HNX1"/>
<gene>
    <name evidence="2" type="ORF">HG537_0C01210</name>
</gene>
<evidence type="ECO:0008006" key="4">
    <source>
        <dbReference type="Google" id="ProtNLM"/>
    </source>
</evidence>
<evidence type="ECO:0000256" key="1">
    <source>
        <dbReference type="SAM" id="MobiDB-lite"/>
    </source>
</evidence>
<accession>A0A7H9HNX1</accession>
<evidence type="ECO:0000313" key="3">
    <source>
        <dbReference type="Proteomes" id="UP000510647"/>
    </source>
</evidence>
<reference evidence="2 3" key="1">
    <citation type="submission" date="2020-06" db="EMBL/GenBank/DDBJ databases">
        <title>The yeast mating-type switching endonuclease HO is a domesticated member of an unorthodox homing genetic element family.</title>
        <authorList>
            <person name="Coughlan A.Y."/>
            <person name="Lombardi L."/>
            <person name="Braun-Galleani S."/>
            <person name="Martos A.R."/>
            <person name="Galeote V."/>
            <person name="Bigey F."/>
            <person name="Dequin S."/>
            <person name="Byrne K.P."/>
            <person name="Wolfe K.H."/>
        </authorList>
    </citation>
    <scope>NUCLEOTIDE SEQUENCE [LARGE SCALE GENOMIC DNA]</scope>
    <source>
        <strain evidence="2 3">CBS2947</strain>
    </source>
</reference>
<dbReference type="EMBL" id="CP059269">
    <property type="protein sequence ID" value="QLQ79474.1"/>
    <property type="molecule type" value="Genomic_DNA"/>
</dbReference>
<evidence type="ECO:0000313" key="2">
    <source>
        <dbReference type="EMBL" id="QLQ79474.1"/>
    </source>
</evidence>
<feature type="region of interest" description="Disordered" evidence="1">
    <location>
        <begin position="324"/>
        <end position="355"/>
    </location>
</feature>
<sequence>MGVSSQRYPKVNIVSNDYARYGTSVYQKLYSKNSGNGVDKHSYGRQDTVSVCRNAVATGSANCDENPLIETATFCSTTTSATRGANEGTSSADEGRSVDIVSVADVDSSSRRLKIRKYRSLISSSSKKLINRLHEHGSSDTFSIFSLRTSQSHKHELMKSEPTIHELRTLPNATFQSLPVEIVANVLLMLGDERQRDLMNCLYVSHTFYNATKMVLYREPMFTSTYRVAQFVTSLRLHPENGRYVRTLDLSRLKNGLIVQDTGDDPSRDLADPQSCSDLEDSDYEYALASWRDWRYRHDSLYGAAALNSYNLKKVVSRASSVSSQATSSGFSSTSGGNGPPSLHPRAHRSNSSVSSFTSSIMSSLQNTSHLSLTSTFSTANDASHSQNLNRTSISHGSSRRRPADGKTIQNNKKVGVDGENTMRDSLWLRIRRGPRYRRLLKAKKGAQVTNQTSAQENTESLRRNTLVKFDVSPHFKTCHPYANKFLLKYAPYRDLPIGYILHMLKLCPNITSLDLSHLVFCPDFELIGKKPSKIMNCTTLLPAVQESAASVDQSEANLEVVYLTDSNKNYDYYTEIAKGTSSTFGQNAANDMEDPLPLDAQYKRRSLNRRVSTGDLQLRKINPAEVFEFLCANQVYLSLRSVRMDGIVWCRENMIKYFILKTFKENNHKQLQCSFDKAGLNMNLAWTCSGQLDDFVSLLVMNHISHMDDIALRDLFNVFSQSPTKQNYEIIKDPEIIEISNVFSIEYCPDSQLKQSIEFRVTVLKSDKPTSYRIRRLLPGHISLVVNLQLQENSSNQLNDELSEPCRRLHRLTYAINTRLRELRNADLRRNLGENNIFMGSVL</sequence>
<proteinExistence type="predicted"/>
<feature type="compositionally biased region" description="Low complexity" evidence="1">
    <location>
        <begin position="324"/>
        <end position="335"/>
    </location>
</feature>
<feature type="region of interest" description="Disordered" evidence="1">
    <location>
        <begin position="379"/>
        <end position="418"/>
    </location>
</feature>
<protein>
    <recommendedName>
        <fullName evidence="4">F-box domain-containing protein</fullName>
    </recommendedName>
</protein>